<organism evidence="1">
    <name type="scientific">Triatoma infestans</name>
    <name type="common">Assassin bug</name>
    <dbReference type="NCBI Taxonomy" id="30076"/>
    <lineage>
        <taxon>Eukaryota</taxon>
        <taxon>Metazoa</taxon>
        <taxon>Ecdysozoa</taxon>
        <taxon>Arthropoda</taxon>
        <taxon>Hexapoda</taxon>
        <taxon>Insecta</taxon>
        <taxon>Pterygota</taxon>
        <taxon>Neoptera</taxon>
        <taxon>Paraneoptera</taxon>
        <taxon>Hemiptera</taxon>
        <taxon>Heteroptera</taxon>
        <taxon>Panheteroptera</taxon>
        <taxon>Cimicomorpha</taxon>
        <taxon>Reduviidae</taxon>
        <taxon>Triatominae</taxon>
        <taxon>Triatoma</taxon>
    </lineage>
</organism>
<dbReference type="AlphaFoldDB" id="A0A161M9V8"/>
<sequence>MPFCKNEVIFQHDRDPKHMA</sequence>
<name>A0A161M9V8_TRIIF</name>
<reference evidence="1" key="2">
    <citation type="journal article" date="2017" name="J. Med. Entomol.">
        <title>Transcriptome Analysis of the Triatoma infestans (Hemiptera: Reduviidae) Integument.</title>
        <authorList>
            <person name="Calderon-Fernandez G.M."/>
            <person name="Moriconi D.E."/>
            <person name="Dulbecco A.B."/>
            <person name="Juarez M.P."/>
        </authorList>
    </citation>
    <scope>NUCLEOTIDE SEQUENCE</scope>
    <source>
        <strain evidence="1">Int1</strain>
        <tissue evidence="1">Integument</tissue>
    </source>
</reference>
<reference evidence="1" key="1">
    <citation type="submission" date="2016-04" db="EMBL/GenBank/DDBJ databases">
        <authorList>
            <person name="Calderon-Fernandez G.M.Sr."/>
        </authorList>
    </citation>
    <scope>NUCLEOTIDE SEQUENCE</scope>
    <source>
        <strain evidence="1">Int1</strain>
        <tissue evidence="1">Integument</tissue>
    </source>
</reference>
<protein>
    <submittedName>
        <fullName evidence="1">Transposable element tcb2 transposase</fullName>
    </submittedName>
</protein>
<accession>A0A161M9V8</accession>
<proteinExistence type="predicted"/>
<dbReference type="EMBL" id="GEMB01003750">
    <property type="protein sequence ID" value="JAR99470.1"/>
    <property type="molecule type" value="Transcribed_RNA"/>
</dbReference>
<evidence type="ECO:0000313" key="1">
    <source>
        <dbReference type="EMBL" id="JAR99470.1"/>
    </source>
</evidence>